<evidence type="ECO:0000313" key="1">
    <source>
        <dbReference type="EnsemblMetazoa" id="XP_029342633.1"/>
    </source>
</evidence>
<keyword evidence="2" id="KW-1185">Reference proteome</keyword>
<dbReference type="EnsemblMetazoa" id="XM_029491917.1">
    <property type="protein sequence ID" value="XP_029347777.1"/>
    <property type="gene ID" value="LOC100568996"/>
</dbReference>
<organism evidence="1 2">
    <name type="scientific">Acyrthosiphon pisum</name>
    <name type="common">Pea aphid</name>
    <dbReference type="NCBI Taxonomy" id="7029"/>
    <lineage>
        <taxon>Eukaryota</taxon>
        <taxon>Metazoa</taxon>
        <taxon>Ecdysozoa</taxon>
        <taxon>Arthropoda</taxon>
        <taxon>Hexapoda</taxon>
        <taxon>Insecta</taxon>
        <taxon>Pterygota</taxon>
        <taxon>Neoptera</taxon>
        <taxon>Paraneoptera</taxon>
        <taxon>Hemiptera</taxon>
        <taxon>Sternorrhyncha</taxon>
        <taxon>Aphidomorpha</taxon>
        <taxon>Aphidoidea</taxon>
        <taxon>Aphididae</taxon>
        <taxon>Macrosiphini</taxon>
        <taxon>Acyrthosiphon</taxon>
    </lineage>
</organism>
<dbReference type="OrthoDB" id="6585618at2759"/>
<sequence>MKLIKLVKTLCGSKHFPNVCTMLASVAAAKHHSVDVESLISASNLLKSPLRSTMNIETDNLSLYINYNMPPLYGWDARDTVYHWMSKKKYRVLKRRKGKEQCYFGGIFFEVSGKNKIIDSDEDTEDKKKKI</sequence>
<dbReference type="KEGG" id="api:100568996"/>
<proteinExistence type="predicted"/>
<reference evidence="2" key="1">
    <citation type="submission" date="2010-06" db="EMBL/GenBank/DDBJ databases">
        <authorList>
            <person name="Jiang H."/>
            <person name="Abraham K."/>
            <person name="Ali S."/>
            <person name="Alsbrooks S.L."/>
            <person name="Anim B.N."/>
            <person name="Anosike U.S."/>
            <person name="Attaway T."/>
            <person name="Bandaranaike D.P."/>
            <person name="Battles P.K."/>
            <person name="Bell S.N."/>
            <person name="Bell A.V."/>
            <person name="Beltran B."/>
            <person name="Bickham C."/>
            <person name="Bustamante Y."/>
            <person name="Caleb T."/>
            <person name="Canada A."/>
            <person name="Cardenas V."/>
            <person name="Carter K."/>
            <person name="Chacko J."/>
            <person name="Chandrabose M.N."/>
            <person name="Chavez D."/>
            <person name="Chavez A."/>
            <person name="Chen L."/>
            <person name="Chu H.-S."/>
            <person name="Claassen K.J."/>
            <person name="Cockrell R."/>
            <person name="Collins M."/>
            <person name="Cooper J.A."/>
            <person name="Cree A."/>
            <person name="Curry S.M."/>
            <person name="Da Y."/>
            <person name="Dao M.D."/>
            <person name="Das B."/>
            <person name="Davila M.-L."/>
            <person name="Davy-Carroll L."/>
            <person name="Denson S."/>
            <person name="Dinh H."/>
            <person name="Ebong V.E."/>
            <person name="Edwards J.R."/>
            <person name="Egan A."/>
            <person name="El-Daye J."/>
            <person name="Escobedo L."/>
            <person name="Fernandez S."/>
            <person name="Fernando P.R."/>
            <person name="Flagg N."/>
            <person name="Forbes L.D."/>
            <person name="Fowler R.G."/>
            <person name="Fu Q."/>
            <person name="Gabisi R.A."/>
            <person name="Ganer J."/>
            <person name="Garbino Pronczuk A."/>
            <person name="Garcia R.M."/>
            <person name="Garner T."/>
            <person name="Garrett T.E."/>
            <person name="Gonzalez D.A."/>
            <person name="Hamid H."/>
            <person name="Hawkins E.S."/>
            <person name="Hirani K."/>
            <person name="Hogues M.E."/>
            <person name="Hollins B."/>
            <person name="Hsiao C.-H."/>
            <person name="Jabil R."/>
            <person name="James M.L."/>
            <person name="Jhangiani S.N."/>
            <person name="Johnson B."/>
            <person name="Johnson Q."/>
            <person name="Joshi V."/>
            <person name="Kalu J.B."/>
            <person name="Kam C."/>
            <person name="Kashfia A."/>
            <person name="Keebler J."/>
            <person name="Kisamo H."/>
            <person name="Kovar C.L."/>
            <person name="Lago L.A."/>
            <person name="Lai C.-Y."/>
            <person name="Laidlaw J."/>
            <person name="Lara F."/>
            <person name="Le T.-K."/>
            <person name="Lee S.L."/>
            <person name="Legall F.H."/>
            <person name="Lemon S.J."/>
            <person name="Lewis L.R."/>
            <person name="Li B."/>
            <person name="Liu Y."/>
            <person name="Liu Y.-S."/>
            <person name="Lopez J."/>
            <person name="Lozado R.J."/>
            <person name="Lu J."/>
            <person name="Madu R.C."/>
            <person name="Maheshwari M."/>
            <person name="Maheshwari R."/>
            <person name="Malloy K."/>
            <person name="Martinez E."/>
            <person name="Mathew T."/>
            <person name="Mercado I.C."/>
            <person name="Mercado C."/>
            <person name="Meyer B."/>
            <person name="Montgomery K."/>
            <person name="Morgan M.B."/>
            <person name="Munidasa M."/>
            <person name="Nazareth L.V."/>
            <person name="Nelson J."/>
            <person name="Ng B.M."/>
            <person name="Nguyen N.B."/>
            <person name="Nguyen P.Q."/>
            <person name="Nguyen T."/>
            <person name="Obregon M."/>
            <person name="Okwuonu G.O."/>
            <person name="Onwere C.G."/>
            <person name="Orozco G."/>
            <person name="Parra A."/>
            <person name="Patel S."/>
            <person name="Patil S."/>
            <person name="Perez A."/>
            <person name="Perez Y."/>
            <person name="Pham C."/>
            <person name="Primus E.L."/>
            <person name="Pu L.-L."/>
            <person name="Puazo M."/>
            <person name="Qin X."/>
            <person name="Quiroz J.B."/>
            <person name="Reese J."/>
            <person name="Richards S."/>
            <person name="Rives C.M."/>
            <person name="Robberts R."/>
            <person name="Ruiz S.J."/>
            <person name="Ruiz M.J."/>
            <person name="Santibanez J."/>
            <person name="Schneider B.W."/>
            <person name="Sisson I."/>
            <person name="Smith M."/>
            <person name="Sodergren E."/>
            <person name="Song X.-Z."/>
            <person name="Song B.B."/>
            <person name="Summersgill H."/>
            <person name="Thelus R."/>
            <person name="Thornton R.D."/>
            <person name="Trejos Z.Y."/>
            <person name="Usmani K."/>
            <person name="Vattathil S."/>
            <person name="Villasana D."/>
            <person name="Walker D.L."/>
            <person name="Wang S."/>
            <person name="Wang K."/>
            <person name="White C.S."/>
            <person name="Williams A.C."/>
            <person name="Williamson J."/>
            <person name="Wilson K."/>
            <person name="Woghiren I.O."/>
            <person name="Woodworth J.R."/>
            <person name="Worley K.C."/>
            <person name="Wright R.A."/>
            <person name="Wu W."/>
            <person name="Young L."/>
            <person name="Zhang L."/>
            <person name="Zhang J."/>
            <person name="Zhu Y."/>
            <person name="Muzny D.M."/>
            <person name="Weinstock G."/>
            <person name="Gibbs R.A."/>
        </authorList>
    </citation>
    <scope>NUCLEOTIDE SEQUENCE [LARGE SCALE GENOMIC DNA]</scope>
    <source>
        <strain evidence="2">LSR1</strain>
    </source>
</reference>
<dbReference type="GeneID" id="100568996"/>
<protein>
    <submittedName>
        <fullName evidence="1">Uncharacterized protein</fullName>
    </submittedName>
</protein>
<dbReference type="Proteomes" id="UP000007819">
    <property type="component" value="Chromosome A1"/>
</dbReference>
<dbReference type="AlphaFoldDB" id="A0A8R2JMX2"/>
<name>A0A8R2JMX2_ACYPI</name>
<reference evidence="1" key="2">
    <citation type="submission" date="2022-06" db="UniProtKB">
        <authorList>
            <consortium name="EnsemblMetazoa"/>
        </authorList>
    </citation>
    <scope>IDENTIFICATION</scope>
</reference>
<dbReference type="RefSeq" id="XP_029347777.1">
    <property type="nucleotide sequence ID" value="XM_029491917.1"/>
</dbReference>
<dbReference type="EnsemblMetazoa" id="XM_029486773.1">
    <property type="protein sequence ID" value="XP_029342633.1"/>
    <property type="gene ID" value="LOC100575946"/>
</dbReference>
<accession>A0A8R2JMX2</accession>
<dbReference type="GeneID" id="100575946"/>
<evidence type="ECO:0000313" key="2">
    <source>
        <dbReference type="Proteomes" id="UP000007819"/>
    </source>
</evidence>
<dbReference type="KEGG" id="api:100575946"/>
<dbReference type="RefSeq" id="XP_029342633.1">
    <property type="nucleotide sequence ID" value="XM_029486773.1"/>
</dbReference>